<dbReference type="AlphaFoldDB" id="D5BF52"/>
<accession>D5BF52</accession>
<dbReference type="HOGENOM" id="CLU_025930_0_0_10"/>
<organism evidence="3 4">
    <name type="scientific">Zunongwangia profunda (strain DSM 18752 / CCTCC AB 206139 / SM-A87)</name>
    <name type="common">Wangia profunda</name>
    <dbReference type="NCBI Taxonomy" id="655815"/>
    <lineage>
        <taxon>Bacteria</taxon>
        <taxon>Pseudomonadati</taxon>
        <taxon>Bacteroidota</taxon>
        <taxon>Flavobacteriia</taxon>
        <taxon>Flavobacteriales</taxon>
        <taxon>Flavobacteriaceae</taxon>
        <taxon>Zunongwangia</taxon>
    </lineage>
</organism>
<dbReference type="RefSeq" id="WP_013072047.1">
    <property type="nucleotide sequence ID" value="NC_014041.1"/>
</dbReference>
<dbReference type="Pfam" id="PF14587">
    <property type="entry name" value="Glyco_hydr_30_2"/>
    <property type="match status" value="1"/>
</dbReference>
<sequence length="471" mass="53639">MSYKSIFSLLLIAFSAVTFAQTPIEVNINTQNKYQTIEGWGSSLCWWASEVGSWNEKKIDSIVSIITSPEMLNMNIFRFNIGGGDDPAHAGGHMAEGKGTRAEMEGYKKGPNEDYDWDADEGQRKILLKIKASRPDAVFEAFSNSPPYWMTKSKCSAGFFKANKDNLAASQYDAFTDYLLEVVQHYKSVYDVDFKTLEPFNESTSSYWYYKGSQEGCHFDAESQIELLKILYPKLSKTGLKTIIAAPDETNLEATLKVLNTYRDYGEVFDWIGQINTHTYSGNNEQRLAVRKWMDSLQKPFWQSETGPSGGNYKSALENNLNLVQKMFYDLKLMKPDAWLDWQLMEENNATWCQMKADFDTEEFEIVKNLYVRMQVTRFIKQGYRIIETNHDHVLAAISPNGDEVVSILLNTTTSKNKNFKLKFDNIGTYSLAEVFRTSKNEDCKALDSSDFSIAGINAPALSLTTLIFRK</sequence>
<dbReference type="Proteomes" id="UP000001654">
    <property type="component" value="Chromosome"/>
</dbReference>
<dbReference type="InterPro" id="IPR039514">
    <property type="entry name" value="6GAL-like"/>
</dbReference>
<proteinExistence type="predicted"/>
<reference evidence="3 4" key="1">
    <citation type="journal article" date="2010" name="BMC Genomics">
        <title>The complete genome of Zunongwangia profunda SM-A87 reveals its adaptation to the deep-sea environment and ecological role in sedimentary organic nitrogen degradation.</title>
        <authorList>
            <person name="Qin Q.L."/>
            <person name="Zhang X.Y."/>
            <person name="Wang X.M."/>
            <person name="Liu G.M."/>
            <person name="Chen X.L."/>
            <person name="Xie B.B."/>
            <person name="Dang H.Y."/>
            <person name="Zhou B.C."/>
            <person name="Yu J."/>
            <person name="Zhang Y.Z."/>
        </authorList>
    </citation>
    <scope>NUCLEOTIDE SEQUENCE [LARGE SCALE GENOMIC DNA]</scope>
    <source>
        <strain evidence="4">DSM 18752 / CCTCC AB 206139 / SM-A87</strain>
    </source>
</reference>
<dbReference type="SUPFAM" id="SSF51445">
    <property type="entry name" value="(Trans)glycosidases"/>
    <property type="match status" value="1"/>
</dbReference>
<dbReference type="eggNOG" id="COG5520">
    <property type="taxonomic scope" value="Bacteria"/>
</dbReference>
<dbReference type="Gene3D" id="3.20.20.80">
    <property type="entry name" value="Glycosidases"/>
    <property type="match status" value="1"/>
</dbReference>
<feature type="domain" description="Endo-beta-1,6-galactanase-like" evidence="2">
    <location>
        <begin position="25"/>
        <end position="249"/>
    </location>
</feature>
<evidence type="ECO:0000313" key="4">
    <source>
        <dbReference type="Proteomes" id="UP000001654"/>
    </source>
</evidence>
<dbReference type="STRING" id="655815.ZPR_2627"/>
<gene>
    <name evidence="3" type="ordered locus">ZPR_2627</name>
</gene>
<dbReference type="OrthoDB" id="1042999at2"/>
<keyword evidence="4" id="KW-1185">Reference proteome</keyword>
<evidence type="ECO:0000256" key="1">
    <source>
        <dbReference type="SAM" id="SignalP"/>
    </source>
</evidence>
<evidence type="ECO:0000313" key="3">
    <source>
        <dbReference type="EMBL" id="ADF52950.1"/>
    </source>
</evidence>
<keyword evidence="1" id="KW-0732">Signal</keyword>
<dbReference type="InterPro" id="IPR017853">
    <property type="entry name" value="GH"/>
</dbReference>
<feature type="chain" id="PRO_5003068926" evidence="1">
    <location>
        <begin position="21"/>
        <end position="471"/>
    </location>
</feature>
<dbReference type="InterPro" id="IPR039743">
    <property type="entry name" value="6GAL/EXGAL"/>
</dbReference>
<name>D5BF52_ZUNPS</name>
<dbReference type="KEGG" id="zpr:ZPR_2627"/>
<protein>
    <submittedName>
        <fullName evidence="3">Glycoside hydrolase</fullName>
    </submittedName>
</protein>
<dbReference type="CAZy" id="GH30">
    <property type="family name" value="Glycoside Hydrolase Family 30"/>
</dbReference>
<evidence type="ECO:0000259" key="2">
    <source>
        <dbReference type="Pfam" id="PF14587"/>
    </source>
</evidence>
<keyword evidence="3" id="KW-0378">Hydrolase</keyword>
<feature type="signal peptide" evidence="1">
    <location>
        <begin position="1"/>
        <end position="20"/>
    </location>
</feature>
<dbReference type="EMBL" id="CP001650">
    <property type="protein sequence ID" value="ADF52950.1"/>
    <property type="molecule type" value="Genomic_DNA"/>
</dbReference>
<dbReference type="GO" id="GO:0004553">
    <property type="term" value="F:hydrolase activity, hydrolyzing O-glycosyl compounds"/>
    <property type="evidence" value="ECO:0007669"/>
    <property type="project" value="InterPro"/>
</dbReference>
<dbReference type="PANTHER" id="PTHR42767">
    <property type="entry name" value="ENDO-BETA-1,6-GALACTANASE"/>
    <property type="match status" value="1"/>
</dbReference>
<dbReference type="PANTHER" id="PTHR42767:SF1">
    <property type="entry name" value="ENDO-BETA-1,6-GALACTANASE-LIKE DOMAIN-CONTAINING PROTEIN"/>
    <property type="match status" value="1"/>
</dbReference>